<protein>
    <submittedName>
        <fullName evidence="3">PH (Pleckstrin Homology) domain-containing protein</fullName>
    </submittedName>
</protein>
<dbReference type="RefSeq" id="WP_100342699.1">
    <property type="nucleotide sequence ID" value="NZ_PGFJ01000002.1"/>
</dbReference>
<proteinExistence type="predicted"/>
<name>A0A2H9VPZ9_9SPHI</name>
<dbReference type="EMBL" id="PGFJ01000002">
    <property type="protein sequence ID" value="PJJ80414.1"/>
    <property type="molecule type" value="Genomic_DNA"/>
</dbReference>
<comment type="caution">
    <text evidence="3">The sequence shown here is derived from an EMBL/GenBank/DDBJ whole genome shotgun (WGS) entry which is preliminary data.</text>
</comment>
<reference evidence="3 4" key="1">
    <citation type="submission" date="2017-11" db="EMBL/GenBank/DDBJ databases">
        <title>Genomic Encyclopedia of Archaeal and Bacterial Type Strains, Phase II (KMG-II): From Individual Species to Whole Genera.</title>
        <authorList>
            <person name="Goeker M."/>
        </authorList>
    </citation>
    <scope>NUCLEOTIDE SEQUENCE [LARGE SCALE GENOMIC DNA]</scope>
    <source>
        <strain evidence="3 4">DSM 28175</strain>
    </source>
</reference>
<evidence type="ECO:0000313" key="3">
    <source>
        <dbReference type="EMBL" id="PJJ80414.1"/>
    </source>
</evidence>
<keyword evidence="1" id="KW-1133">Transmembrane helix</keyword>
<keyword evidence="1" id="KW-0472">Membrane</keyword>
<dbReference type="AlphaFoldDB" id="A0A2H9VPZ9"/>
<evidence type="ECO:0000256" key="1">
    <source>
        <dbReference type="SAM" id="Phobius"/>
    </source>
</evidence>
<sequence>MNITKTYPSKIDTWLVVLLAAIFLPLMALPFFTGDWMTMFFMVPLTAFIIHMFLNTYYTIAGEILTVKSGFVVNLAVDIMAIRKIEETNNVISSPATSLDRLEIIYNKFDSVIISPENKAGFIADILAINPNAEVKYKN</sequence>
<accession>A0A2H9VPZ9</accession>
<keyword evidence="4" id="KW-1185">Reference proteome</keyword>
<organism evidence="3 4">
    <name type="scientific">Mucilaginibacter auburnensis</name>
    <dbReference type="NCBI Taxonomy" id="1457233"/>
    <lineage>
        <taxon>Bacteria</taxon>
        <taxon>Pseudomonadati</taxon>
        <taxon>Bacteroidota</taxon>
        <taxon>Sphingobacteriia</taxon>
        <taxon>Sphingobacteriales</taxon>
        <taxon>Sphingobacteriaceae</taxon>
        <taxon>Mucilaginibacter</taxon>
    </lineage>
</organism>
<gene>
    <name evidence="3" type="ORF">CLV57_3565</name>
</gene>
<feature type="transmembrane region" description="Helical" evidence="1">
    <location>
        <begin position="12"/>
        <end position="32"/>
    </location>
</feature>
<dbReference type="OrthoDB" id="1261156at2"/>
<dbReference type="Pfam" id="PF06713">
    <property type="entry name" value="bPH_4"/>
    <property type="match status" value="1"/>
</dbReference>
<dbReference type="InterPro" id="IPR009589">
    <property type="entry name" value="PH_YyaB-like"/>
</dbReference>
<dbReference type="GO" id="GO:0030153">
    <property type="term" value="P:bacteriocin immunity"/>
    <property type="evidence" value="ECO:0007669"/>
    <property type="project" value="InterPro"/>
</dbReference>
<evidence type="ECO:0000259" key="2">
    <source>
        <dbReference type="Pfam" id="PF06713"/>
    </source>
</evidence>
<keyword evidence="1" id="KW-0812">Transmembrane</keyword>
<feature type="domain" description="Uncharacterized protein YyaB-like PH" evidence="2">
    <location>
        <begin position="56"/>
        <end position="130"/>
    </location>
</feature>
<dbReference type="Proteomes" id="UP000242687">
    <property type="component" value="Unassembled WGS sequence"/>
</dbReference>
<feature type="transmembrane region" description="Helical" evidence="1">
    <location>
        <begin position="38"/>
        <end position="58"/>
    </location>
</feature>
<evidence type="ECO:0000313" key="4">
    <source>
        <dbReference type="Proteomes" id="UP000242687"/>
    </source>
</evidence>